<accession>A0A699KR49</accession>
<evidence type="ECO:0000313" key="1">
    <source>
        <dbReference type="EMBL" id="GFB05724.1"/>
    </source>
</evidence>
<feature type="non-terminal residue" evidence="1">
    <location>
        <position position="115"/>
    </location>
</feature>
<organism evidence="1">
    <name type="scientific">Tanacetum cinerariifolium</name>
    <name type="common">Dalmatian daisy</name>
    <name type="synonym">Chrysanthemum cinerariifolium</name>
    <dbReference type="NCBI Taxonomy" id="118510"/>
    <lineage>
        <taxon>Eukaryota</taxon>
        <taxon>Viridiplantae</taxon>
        <taxon>Streptophyta</taxon>
        <taxon>Embryophyta</taxon>
        <taxon>Tracheophyta</taxon>
        <taxon>Spermatophyta</taxon>
        <taxon>Magnoliopsida</taxon>
        <taxon>eudicotyledons</taxon>
        <taxon>Gunneridae</taxon>
        <taxon>Pentapetalae</taxon>
        <taxon>asterids</taxon>
        <taxon>campanulids</taxon>
        <taxon>Asterales</taxon>
        <taxon>Asteraceae</taxon>
        <taxon>Asteroideae</taxon>
        <taxon>Anthemideae</taxon>
        <taxon>Anthemidinae</taxon>
        <taxon>Tanacetum</taxon>
    </lineage>
</organism>
<dbReference type="EMBL" id="BKCJ010542755">
    <property type="protein sequence ID" value="GFB05724.1"/>
    <property type="molecule type" value="Genomic_DNA"/>
</dbReference>
<sequence>MKPEFSKLLSSYDFSSFIPTKLKKFPTKITALSREVNEPKKHIKGFEIDLHETLEALSGLLNKLTDTLNKFASILNAHNKGVISADKSIASPAEGEKNTNPVPKDAELANLVDLI</sequence>
<name>A0A699KR49_TANCI</name>
<dbReference type="AlphaFoldDB" id="A0A699KR49"/>
<protein>
    <submittedName>
        <fullName evidence="1">Uncharacterized protein</fullName>
    </submittedName>
</protein>
<gene>
    <name evidence="1" type="ORF">Tci_677695</name>
</gene>
<proteinExistence type="predicted"/>
<comment type="caution">
    <text evidence="1">The sequence shown here is derived from an EMBL/GenBank/DDBJ whole genome shotgun (WGS) entry which is preliminary data.</text>
</comment>
<reference evidence="1" key="1">
    <citation type="journal article" date="2019" name="Sci. Rep.">
        <title>Draft genome of Tanacetum cinerariifolium, the natural source of mosquito coil.</title>
        <authorList>
            <person name="Yamashiro T."/>
            <person name="Shiraishi A."/>
            <person name="Satake H."/>
            <person name="Nakayama K."/>
        </authorList>
    </citation>
    <scope>NUCLEOTIDE SEQUENCE</scope>
</reference>